<dbReference type="Proteomes" id="UP001374584">
    <property type="component" value="Unassembled WGS sequence"/>
</dbReference>
<sequence length="148" mass="16853">MGRGYKEDKYGFILINTKRKLKTNEPYALASQAQQVYYVKDTKDPNWLVVVKTKSQDWYDMPEESINEVCQENEDIDSVSFTSKTSNNEHEFSLNINDLGQSTTSGNPMMSMEVIDDNDNNEESDGASIDVTDDEENNVIDEDNSDDN</sequence>
<feature type="region of interest" description="Disordered" evidence="1">
    <location>
        <begin position="83"/>
        <end position="148"/>
    </location>
</feature>
<feature type="compositionally biased region" description="Acidic residues" evidence="1">
    <location>
        <begin position="114"/>
        <end position="148"/>
    </location>
</feature>
<dbReference type="Pfam" id="PF13952">
    <property type="entry name" value="DUF4216"/>
    <property type="match status" value="1"/>
</dbReference>
<proteinExistence type="predicted"/>
<evidence type="ECO:0000259" key="2">
    <source>
        <dbReference type="Pfam" id="PF13952"/>
    </source>
</evidence>
<dbReference type="AlphaFoldDB" id="A0AAN9NIX9"/>
<gene>
    <name evidence="3" type="ORF">VNO80_07077</name>
</gene>
<reference evidence="3 4" key="1">
    <citation type="submission" date="2024-01" db="EMBL/GenBank/DDBJ databases">
        <title>The genomes of 5 underutilized Papilionoideae crops provide insights into root nodulation and disease resistanc.</title>
        <authorList>
            <person name="Jiang F."/>
        </authorList>
    </citation>
    <scope>NUCLEOTIDE SEQUENCE [LARGE SCALE GENOMIC DNA]</scope>
    <source>
        <strain evidence="3">JINMINGXINNONG_FW02</strain>
        <tissue evidence="3">Leaves</tissue>
    </source>
</reference>
<dbReference type="EMBL" id="JAYMYR010000003">
    <property type="protein sequence ID" value="KAK7373662.1"/>
    <property type="molecule type" value="Genomic_DNA"/>
</dbReference>
<dbReference type="PANTHER" id="PTHR48258:SF3">
    <property type="entry name" value="FK506-BINDING PROTEIN 4-LIKE ISOFORM X1"/>
    <property type="match status" value="1"/>
</dbReference>
<evidence type="ECO:0000313" key="3">
    <source>
        <dbReference type="EMBL" id="KAK7373662.1"/>
    </source>
</evidence>
<evidence type="ECO:0000313" key="4">
    <source>
        <dbReference type="Proteomes" id="UP001374584"/>
    </source>
</evidence>
<name>A0AAN9NIX9_PHACN</name>
<feature type="compositionally biased region" description="Polar residues" evidence="1">
    <location>
        <begin position="94"/>
        <end position="108"/>
    </location>
</feature>
<feature type="domain" description="DUF4216" evidence="2">
    <location>
        <begin position="2"/>
        <end position="50"/>
    </location>
</feature>
<dbReference type="PANTHER" id="PTHR48258">
    <property type="entry name" value="DUF4218 DOMAIN-CONTAINING PROTEIN-RELATED"/>
    <property type="match status" value="1"/>
</dbReference>
<dbReference type="InterPro" id="IPR025312">
    <property type="entry name" value="DUF4216"/>
</dbReference>
<comment type="caution">
    <text evidence="3">The sequence shown here is derived from an EMBL/GenBank/DDBJ whole genome shotgun (WGS) entry which is preliminary data.</text>
</comment>
<accession>A0AAN9NIX9</accession>
<keyword evidence="4" id="KW-1185">Reference proteome</keyword>
<evidence type="ECO:0000256" key="1">
    <source>
        <dbReference type="SAM" id="MobiDB-lite"/>
    </source>
</evidence>
<protein>
    <recommendedName>
        <fullName evidence="2">DUF4216 domain-containing protein</fullName>
    </recommendedName>
</protein>
<organism evidence="3 4">
    <name type="scientific">Phaseolus coccineus</name>
    <name type="common">Scarlet runner bean</name>
    <name type="synonym">Phaseolus multiflorus</name>
    <dbReference type="NCBI Taxonomy" id="3886"/>
    <lineage>
        <taxon>Eukaryota</taxon>
        <taxon>Viridiplantae</taxon>
        <taxon>Streptophyta</taxon>
        <taxon>Embryophyta</taxon>
        <taxon>Tracheophyta</taxon>
        <taxon>Spermatophyta</taxon>
        <taxon>Magnoliopsida</taxon>
        <taxon>eudicotyledons</taxon>
        <taxon>Gunneridae</taxon>
        <taxon>Pentapetalae</taxon>
        <taxon>rosids</taxon>
        <taxon>fabids</taxon>
        <taxon>Fabales</taxon>
        <taxon>Fabaceae</taxon>
        <taxon>Papilionoideae</taxon>
        <taxon>50 kb inversion clade</taxon>
        <taxon>NPAAA clade</taxon>
        <taxon>indigoferoid/millettioid clade</taxon>
        <taxon>Phaseoleae</taxon>
        <taxon>Phaseolus</taxon>
    </lineage>
</organism>